<accession>A0A382A7S8</accession>
<dbReference type="NCBIfam" id="TIGR04138">
    <property type="entry name" value="Plancto_Ver_chp"/>
    <property type="match status" value="1"/>
</dbReference>
<feature type="compositionally biased region" description="Basic residues" evidence="1">
    <location>
        <begin position="130"/>
        <end position="145"/>
    </location>
</feature>
<dbReference type="AlphaFoldDB" id="A0A382A7S8"/>
<reference evidence="2" key="1">
    <citation type="submission" date="2018-05" db="EMBL/GenBank/DDBJ databases">
        <authorList>
            <person name="Lanie J.A."/>
            <person name="Ng W.-L."/>
            <person name="Kazmierczak K.M."/>
            <person name="Andrzejewski T.M."/>
            <person name="Davidsen T.M."/>
            <person name="Wayne K.J."/>
            <person name="Tettelin H."/>
            <person name="Glass J.I."/>
            <person name="Rusch D."/>
            <person name="Podicherti R."/>
            <person name="Tsui H.-C.T."/>
            <person name="Winkler M.E."/>
        </authorList>
    </citation>
    <scope>NUCLEOTIDE SEQUENCE</scope>
</reference>
<protein>
    <submittedName>
        <fullName evidence="2">Uncharacterized protein</fullName>
    </submittedName>
</protein>
<proteinExistence type="predicted"/>
<organism evidence="2">
    <name type="scientific">marine metagenome</name>
    <dbReference type="NCBI Taxonomy" id="408172"/>
    <lineage>
        <taxon>unclassified sequences</taxon>
        <taxon>metagenomes</taxon>
        <taxon>ecological metagenomes</taxon>
    </lineage>
</organism>
<feature type="region of interest" description="Disordered" evidence="1">
    <location>
        <begin position="122"/>
        <end position="145"/>
    </location>
</feature>
<evidence type="ECO:0000256" key="1">
    <source>
        <dbReference type="SAM" id="MobiDB-lite"/>
    </source>
</evidence>
<dbReference type="EMBL" id="UINC01024121">
    <property type="protein sequence ID" value="SVA97152.1"/>
    <property type="molecule type" value="Genomic_DNA"/>
</dbReference>
<name>A0A382A7S8_9ZZZZ</name>
<dbReference type="InterPro" id="IPR026406">
    <property type="entry name" value="Ver/Plancto_CHP"/>
</dbReference>
<sequence length="145" mass="16680">MQQFDYDEVLDLLLAKDDRYPRAAYHFVREGLDYTQHKMSKMSGAKEPRHVSGQELTDGMRQFALETYGPMAKMLLNEWGIHGTTDFGEIVFNLVENNLLAKTDKDTREDFTGGFDFDEAFTAPYQPLAKPKKKSAKPPKAKRRK</sequence>
<evidence type="ECO:0000313" key="2">
    <source>
        <dbReference type="EMBL" id="SVA97152.1"/>
    </source>
</evidence>
<gene>
    <name evidence="2" type="ORF">METZ01_LOCUS150006</name>
</gene>